<name>A0A6I8M6B5_9FUSO</name>
<dbReference type="Proteomes" id="UP000419017">
    <property type="component" value="Unassembled WGS sequence"/>
</dbReference>
<accession>A0A6I8M6B5</accession>
<keyword evidence="2" id="KW-1185">Reference proteome</keyword>
<dbReference type="AlphaFoldDB" id="A0A6I8M6B5"/>
<evidence type="ECO:0000313" key="1">
    <source>
        <dbReference type="EMBL" id="VWL84901.1"/>
    </source>
</evidence>
<reference evidence="1 2" key="1">
    <citation type="submission" date="2019-10" db="EMBL/GenBank/DDBJ databases">
        <authorList>
            <person name="Blom J."/>
        </authorList>
    </citation>
    <scope>NUCLEOTIDE SEQUENCE [LARGE SCALE GENOMIC DNA]</scope>
    <source>
        <strain evidence="1 2">ES3154-GLU</strain>
    </source>
</reference>
<dbReference type="EMBL" id="CABWIB010000001">
    <property type="protein sequence ID" value="VWL84901.1"/>
    <property type="molecule type" value="Genomic_DNA"/>
</dbReference>
<gene>
    <name evidence="1" type="ORF">OMES3154_00158</name>
</gene>
<proteinExistence type="predicted"/>
<organism evidence="1 2">
    <name type="scientific">Oceanivirga miroungae</name>
    <dbReference type="NCBI Taxonomy" id="1130046"/>
    <lineage>
        <taxon>Bacteria</taxon>
        <taxon>Fusobacteriati</taxon>
        <taxon>Fusobacteriota</taxon>
        <taxon>Fusobacteriia</taxon>
        <taxon>Fusobacteriales</taxon>
        <taxon>Leptotrichiaceae</taxon>
        <taxon>Oceanivirga</taxon>
    </lineage>
</organism>
<evidence type="ECO:0000313" key="2">
    <source>
        <dbReference type="Proteomes" id="UP000419017"/>
    </source>
</evidence>
<dbReference type="RefSeq" id="WP_156682951.1">
    <property type="nucleotide sequence ID" value="NZ_CABWIB010000001.1"/>
</dbReference>
<sequence>MNDLISTNRVILFEKINEEKLNLLTLISEEIDIKSLSDDKIEEINKNLVVSSFSEFLEKFKPKIYSYFDKDKNTIAYSLEKPNIKSELISEINLDKENTFLNMLISLIETREKNKVKTINFNYEDILDYLSPKKIMKDLKQLRSEIAYLYDKYEKVDDKDPLKLEIADKLNYNFHNASKNYNNVLAMLPLAINDIEKRLFITDNKVSKNTINKISAGKLSIGANGELEIISINTNETKLLEGTNIENQEKLALEFRKDYNENSEEKNPYIENLITRTFAPVNDEIVNIEVEKEIVNYNNYVTMYKMAQENFIEVAKELIKKIIGVKLFFSQYDVKNSLMKPKLLITNIDTDELVSAKNLDKLEVFLNTVNNKNDFSNTIWFSIIPNIEFNVNEEKNIKKRFRGSEKNKENTNSLNTLISLTSVLSKYKIQSFFNFEANYKTDFKTVSLNGIDEYIEKCKLLENKEYSEYLIACIPNFTLIPKNMSKVNIASEIRYENEKIEKSNEVSFYINGIYIDSSYIAAGITASMQCPNYLSERYTNVLKETPGVRINIEAKDNAFRIKTNLAKEISGYTKDIKNRINELNFGYIFTSDEIVHDNKLIDNIMVYKARSLSKNTQGTYEPIYKTTTTTYIERVLRYMTADFKEEKLDEFFSNNPNSVKSKWLSNTNMINSILKLEDDISIEKFSNSNTFSLNLKLSGEVRHLKLLINGKE</sequence>
<protein>
    <submittedName>
        <fullName evidence="1">Uncharacterized protein</fullName>
    </submittedName>
</protein>